<dbReference type="Proteomes" id="UP000799429">
    <property type="component" value="Unassembled WGS sequence"/>
</dbReference>
<keyword evidence="3" id="KW-0378">Hydrolase</keyword>
<dbReference type="Pfam" id="PF08324">
    <property type="entry name" value="PUL"/>
    <property type="match status" value="1"/>
</dbReference>
<dbReference type="PANTHER" id="PTHR12378">
    <property type="entry name" value="DESUMOYLATING ISOPEPTIDASE"/>
    <property type="match status" value="1"/>
</dbReference>
<evidence type="ECO:0000313" key="8">
    <source>
        <dbReference type="Proteomes" id="UP000799429"/>
    </source>
</evidence>
<name>A0A9P4SAA2_9PEZI</name>
<dbReference type="OrthoDB" id="21221at2759"/>
<dbReference type="Gene3D" id="3.90.1720.30">
    <property type="entry name" value="PPPDE domains"/>
    <property type="match status" value="1"/>
</dbReference>
<dbReference type="InterPro" id="IPR013766">
    <property type="entry name" value="Thioredoxin_domain"/>
</dbReference>
<dbReference type="PROSITE" id="PS51352">
    <property type="entry name" value="THIOREDOXIN_2"/>
    <property type="match status" value="1"/>
</dbReference>
<dbReference type="InterPro" id="IPR011989">
    <property type="entry name" value="ARM-like"/>
</dbReference>
<sequence length="593" mass="64152">MDVQLYVYDLSRGLARQLSMQFLGIQIDAVYHTSIVFGGVEYFFGAGVQTCYPGTTHHGKPVEIIPLGQTVLPIDVILEYLESLKTIYTAESYDLFMHNCNNFTNDFTMFLVGKGIPERITSLPQTVLNTPFGQMLRPQLDRSLRTVTQAPVPTSQIPSIVARTAQAQVQRNGTSPMSPVLAASKPTVGEVHNVTSSTELKSLLDSASNSCAVIFFTSATCAPCRPLYAPYSHLAAEAGSNCTFIKVDVHGAPAIGREYSITATPTFITFLNGTKEEQWSGADEARLAGTIRMLIHSAHPSHPHTKLHVPHLLRAASRPVTYAKLPPLDKLVAKMGDLGSSPAVRSMQHFILARNQRGVAEAPLPDLPAFSSFLHSITTQLPLETQFTALDLLRIALVDVRVSGFYAEETPGDAGKGTIEHLLEHVNGLKECPYNLRLVALHLACNLFTSPLSRTAFLTSQTASSSLVQLATTSLLDSAHSNVRVAAASLALNLAMANHRARVEKKTELLAEEQQVELAASVIETIGLEEESKEAVKGLVMALGFLVFCAPVQGELLDLCRAMDAQGTVRKKEGLADCEVVKEVARTALGKGL</sequence>
<dbReference type="Gene3D" id="1.25.10.10">
    <property type="entry name" value="Leucine-rich Repeat Variant"/>
    <property type="match status" value="1"/>
</dbReference>
<feature type="domain" description="PPPDE" evidence="6">
    <location>
        <begin position="1"/>
        <end position="141"/>
    </location>
</feature>
<dbReference type="SMART" id="SM01179">
    <property type="entry name" value="DUF862"/>
    <property type="match status" value="1"/>
</dbReference>
<dbReference type="InterPro" id="IPR042266">
    <property type="entry name" value="PPPDE_sf"/>
</dbReference>
<evidence type="ECO:0000259" key="6">
    <source>
        <dbReference type="PROSITE" id="PS51858"/>
    </source>
</evidence>
<evidence type="ECO:0000256" key="2">
    <source>
        <dbReference type="ARBA" id="ARBA00022670"/>
    </source>
</evidence>
<dbReference type="Pfam" id="PF00085">
    <property type="entry name" value="Thioredoxin"/>
    <property type="match status" value="1"/>
</dbReference>
<dbReference type="AlphaFoldDB" id="A0A9P4SAA2"/>
<accession>A0A9P4SAA2</accession>
<dbReference type="CDD" id="cd02947">
    <property type="entry name" value="TRX_family"/>
    <property type="match status" value="1"/>
</dbReference>
<evidence type="ECO:0000256" key="3">
    <source>
        <dbReference type="ARBA" id="ARBA00022801"/>
    </source>
</evidence>
<dbReference type="Pfam" id="PF05903">
    <property type="entry name" value="Peptidase_C97"/>
    <property type="match status" value="1"/>
</dbReference>
<dbReference type="GO" id="GO:0070646">
    <property type="term" value="P:protein modification by small protein removal"/>
    <property type="evidence" value="ECO:0007669"/>
    <property type="project" value="TreeGrafter"/>
</dbReference>
<dbReference type="PROSITE" id="PS51396">
    <property type="entry name" value="PUL"/>
    <property type="match status" value="1"/>
</dbReference>
<reference evidence="7" key="1">
    <citation type="journal article" date="2020" name="Stud. Mycol.">
        <title>101 Dothideomycetes genomes: a test case for predicting lifestyles and emergence of pathogens.</title>
        <authorList>
            <person name="Haridas S."/>
            <person name="Albert R."/>
            <person name="Binder M."/>
            <person name="Bloem J."/>
            <person name="Labutti K."/>
            <person name="Salamov A."/>
            <person name="Andreopoulos B."/>
            <person name="Baker S."/>
            <person name="Barry K."/>
            <person name="Bills G."/>
            <person name="Bluhm B."/>
            <person name="Cannon C."/>
            <person name="Castanera R."/>
            <person name="Culley D."/>
            <person name="Daum C."/>
            <person name="Ezra D."/>
            <person name="Gonzalez J."/>
            <person name="Henrissat B."/>
            <person name="Kuo A."/>
            <person name="Liang C."/>
            <person name="Lipzen A."/>
            <person name="Lutzoni F."/>
            <person name="Magnuson J."/>
            <person name="Mondo S."/>
            <person name="Nolan M."/>
            <person name="Ohm R."/>
            <person name="Pangilinan J."/>
            <person name="Park H.-J."/>
            <person name="Ramirez L."/>
            <person name="Alfaro M."/>
            <person name="Sun H."/>
            <person name="Tritt A."/>
            <person name="Yoshinaga Y."/>
            <person name="Zwiers L.-H."/>
            <person name="Turgeon B."/>
            <person name="Goodwin S."/>
            <person name="Spatafora J."/>
            <person name="Crous P."/>
            <person name="Grigoriev I."/>
        </authorList>
    </citation>
    <scope>NUCLEOTIDE SEQUENCE</scope>
    <source>
        <strain evidence="7">CBS 101060</strain>
    </source>
</reference>
<dbReference type="InterPro" id="IPR013535">
    <property type="entry name" value="PUL_dom"/>
</dbReference>
<proteinExistence type="inferred from homology"/>
<dbReference type="GO" id="GO:0006508">
    <property type="term" value="P:proteolysis"/>
    <property type="evidence" value="ECO:0007669"/>
    <property type="project" value="UniProtKB-KW"/>
</dbReference>
<organism evidence="7 8">
    <name type="scientific">Patellaria atrata CBS 101060</name>
    <dbReference type="NCBI Taxonomy" id="1346257"/>
    <lineage>
        <taxon>Eukaryota</taxon>
        <taxon>Fungi</taxon>
        <taxon>Dikarya</taxon>
        <taxon>Ascomycota</taxon>
        <taxon>Pezizomycotina</taxon>
        <taxon>Dothideomycetes</taxon>
        <taxon>Dothideomycetes incertae sedis</taxon>
        <taxon>Patellariales</taxon>
        <taxon>Patellariaceae</taxon>
        <taxon>Patellaria</taxon>
    </lineage>
</organism>
<keyword evidence="8" id="KW-1185">Reference proteome</keyword>
<dbReference type="InterPro" id="IPR036249">
    <property type="entry name" value="Thioredoxin-like_sf"/>
</dbReference>
<dbReference type="Gene3D" id="3.40.30.10">
    <property type="entry name" value="Glutaredoxin"/>
    <property type="match status" value="1"/>
</dbReference>
<evidence type="ECO:0000256" key="1">
    <source>
        <dbReference type="ARBA" id="ARBA00008140"/>
    </source>
</evidence>
<dbReference type="GO" id="GO:0008233">
    <property type="term" value="F:peptidase activity"/>
    <property type="evidence" value="ECO:0007669"/>
    <property type="project" value="UniProtKB-KW"/>
</dbReference>
<evidence type="ECO:0000313" key="7">
    <source>
        <dbReference type="EMBL" id="KAF2838147.1"/>
    </source>
</evidence>
<dbReference type="PANTHER" id="PTHR12378:SF7">
    <property type="entry name" value="DESUMOYLATING ISOPEPTIDASE 1"/>
    <property type="match status" value="1"/>
</dbReference>
<evidence type="ECO:0000259" key="4">
    <source>
        <dbReference type="PROSITE" id="PS51352"/>
    </source>
</evidence>
<comment type="similarity">
    <text evidence="1">Belongs to the DeSI family.</text>
</comment>
<protein>
    <submittedName>
        <fullName evidence="7">Thioredoxin</fullName>
    </submittedName>
</protein>
<keyword evidence="2" id="KW-0645">Protease</keyword>
<feature type="domain" description="PUL" evidence="5">
    <location>
        <begin position="312"/>
        <end position="591"/>
    </location>
</feature>
<feature type="domain" description="Thioredoxin" evidence="4">
    <location>
        <begin position="151"/>
        <end position="321"/>
    </location>
</feature>
<dbReference type="SUPFAM" id="SSF52833">
    <property type="entry name" value="Thioredoxin-like"/>
    <property type="match status" value="1"/>
</dbReference>
<gene>
    <name evidence="7" type="ORF">M501DRAFT_936366</name>
</gene>
<dbReference type="PROSITE" id="PS51858">
    <property type="entry name" value="PPPDE"/>
    <property type="match status" value="1"/>
</dbReference>
<dbReference type="InterPro" id="IPR008580">
    <property type="entry name" value="PPPDE_dom"/>
</dbReference>
<dbReference type="EMBL" id="MU006097">
    <property type="protein sequence ID" value="KAF2838147.1"/>
    <property type="molecule type" value="Genomic_DNA"/>
</dbReference>
<evidence type="ECO:0000259" key="5">
    <source>
        <dbReference type="PROSITE" id="PS51396"/>
    </source>
</evidence>
<comment type="caution">
    <text evidence="7">The sequence shown here is derived from an EMBL/GenBank/DDBJ whole genome shotgun (WGS) entry which is preliminary data.</text>
</comment>